<evidence type="ECO:0000256" key="10">
    <source>
        <dbReference type="SAM" id="Coils"/>
    </source>
</evidence>
<reference evidence="12 13" key="1">
    <citation type="journal article" date="2021" name="bioRxiv">
        <title>Unique metabolic strategies in Hadean analogues reveal hints for primordial physiology.</title>
        <authorList>
            <person name="Nobu M.K."/>
            <person name="Nakai R."/>
            <person name="Tamazawa S."/>
            <person name="Mori H."/>
            <person name="Toyoda A."/>
            <person name="Ijiri A."/>
            <person name="Suzuki S."/>
            <person name="Kurokawa K."/>
            <person name="Kamagata Y."/>
            <person name="Tamaki H."/>
        </authorList>
    </citation>
    <scope>NUCLEOTIDE SEQUENCE [LARGE SCALE GENOMIC DNA]</scope>
    <source>
        <strain evidence="12">BS525</strain>
    </source>
</reference>
<dbReference type="GO" id="GO:0006281">
    <property type="term" value="P:DNA repair"/>
    <property type="evidence" value="ECO:0007669"/>
    <property type="project" value="UniProtKB-KW"/>
</dbReference>
<comment type="caution">
    <text evidence="12">The sequence shown here is derived from an EMBL/GenBank/DDBJ whole genome shotgun (WGS) entry which is preliminary data.</text>
</comment>
<protein>
    <recommendedName>
        <fullName evidence="3 9">DNA repair protein RecN</fullName>
    </recommendedName>
    <alternativeName>
        <fullName evidence="8 9">Recombination protein N</fullName>
    </alternativeName>
</protein>
<feature type="coiled-coil region" evidence="10">
    <location>
        <begin position="301"/>
        <end position="360"/>
    </location>
</feature>
<dbReference type="AlphaFoldDB" id="A0A9E2BFV3"/>
<evidence type="ECO:0000256" key="3">
    <source>
        <dbReference type="ARBA" id="ARBA00021315"/>
    </source>
</evidence>
<keyword evidence="6" id="KW-0067">ATP-binding</keyword>
<keyword evidence="4" id="KW-0547">Nucleotide-binding</keyword>
<gene>
    <name evidence="12" type="primary">recN</name>
    <name evidence="12" type="ORF">DDT42_00046</name>
</gene>
<keyword evidence="5 9" id="KW-0227">DNA damage</keyword>
<evidence type="ECO:0000256" key="1">
    <source>
        <dbReference type="ARBA" id="ARBA00003618"/>
    </source>
</evidence>
<keyword evidence="10" id="KW-0175">Coiled coil</keyword>
<dbReference type="PANTHER" id="PTHR11059">
    <property type="entry name" value="DNA REPAIR PROTEIN RECN"/>
    <property type="match status" value="1"/>
</dbReference>
<comment type="function">
    <text evidence="1 9">May be involved in recombinational repair of damaged DNA.</text>
</comment>
<proteinExistence type="inferred from homology"/>
<dbReference type="InterPro" id="IPR027417">
    <property type="entry name" value="P-loop_NTPase"/>
</dbReference>
<organism evidence="12 13">
    <name type="scientific">Psychracetigena formicireducens</name>
    <dbReference type="NCBI Taxonomy" id="2986056"/>
    <lineage>
        <taxon>Bacteria</taxon>
        <taxon>Bacillati</taxon>
        <taxon>Candidatus Lithacetigenota</taxon>
        <taxon>Candidatus Psychracetigena</taxon>
    </lineage>
</organism>
<evidence type="ECO:0000256" key="6">
    <source>
        <dbReference type="ARBA" id="ARBA00022840"/>
    </source>
</evidence>
<dbReference type="InterPro" id="IPR003395">
    <property type="entry name" value="RecF/RecN/SMC_N"/>
</dbReference>
<dbReference type="GO" id="GO:0009432">
    <property type="term" value="P:SOS response"/>
    <property type="evidence" value="ECO:0007669"/>
    <property type="project" value="TreeGrafter"/>
</dbReference>
<dbReference type="Proteomes" id="UP000811545">
    <property type="component" value="Unassembled WGS sequence"/>
</dbReference>
<name>A0A9E2BFV3_PSYF1</name>
<evidence type="ECO:0000313" key="13">
    <source>
        <dbReference type="Proteomes" id="UP000811545"/>
    </source>
</evidence>
<comment type="similarity">
    <text evidence="2 9">Belongs to the RecN family.</text>
</comment>
<evidence type="ECO:0000256" key="2">
    <source>
        <dbReference type="ARBA" id="ARBA00009441"/>
    </source>
</evidence>
<dbReference type="InterPro" id="IPR004604">
    <property type="entry name" value="DNA_recomb/repair_RecN"/>
</dbReference>
<dbReference type="PANTHER" id="PTHR11059:SF0">
    <property type="entry name" value="DNA REPAIR PROTEIN RECN"/>
    <property type="match status" value="1"/>
</dbReference>
<dbReference type="GO" id="GO:0005524">
    <property type="term" value="F:ATP binding"/>
    <property type="evidence" value="ECO:0007669"/>
    <property type="project" value="UniProtKB-KW"/>
</dbReference>
<dbReference type="CDD" id="cd03241">
    <property type="entry name" value="ABC_RecN"/>
    <property type="match status" value="2"/>
</dbReference>
<sequence length="563" mass="64826">MLQELKIKGFAIIDYLHLQFKPNFQVLTGETGAGKSIIIDALNLLFGGKVNSEYIKSTYERCVITGIFDLVNLVLPDKLFDDLELIEDKLLILERVLFADGRSRCWVNGRLANIHLLKSIGNVLADFHGQGEQQLLLNTDFQRNLLDYYPGTKSLEIITELETILSKLKLLQKEKDELLYFHRKSTDSLELWQFQLSEIDRLKLKSGEEKELIAEKIKLVHSEELNRLIILLKEHLNSDYHLPNLESLSQNTIRNLKSLSNIDKKFETWLSYFSDLIINLRELGNFLPNYQDSLDYYPGRLEEIEKRLNEIEILKKRHKLESTEEILSLRDELNKQIDTLQDVSKDIEKKESEINFYLKELELKANHLTEVRMKTAVMVEKKVNKELKELNMEENRFAIKLERLSDINSHGQDEITFLLSPHKSEELKPLSLTVSGGELSRVMLALKTVLKEADRTPILIFDEVDMGIGGRTAEAVGKKLKELSKNHQVLLVTHLPQLAAKADNHYLIEKVISADEINVQVKMLNEEERVVELSRMLVGDSISPTTLKQARELLFSSKQVGTV</sequence>
<evidence type="ECO:0000256" key="8">
    <source>
        <dbReference type="ARBA" id="ARBA00033408"/>
    </source>
</evidence>
<dbReference type="GO" id="GO:0006310">
    <property type="term" value="P:DNA recombination"/>
    <property type="evidence" value="ECO:0007669"/>
    <property type="project" value="InterPro"/>
</dbReference>
<evidence type="ECO:0000259" key="11">
    <source>
        <dbReference type="Pfam" id="PF02463"/>
    </source>
</evidence>
<dbReference type="GO" id="GO:0043590">
    <property type="term" value="C:bacterial nucleoid"/>
    <property type="evidence" value="ECO:0007669"/>
    <property type="project" value="TreeGrafter"/>
</dbReference>
<evidence type="ECO:0000256" key="4">
    <source>
        <dbReference type="ARBA" id="ARBA00022741"/>
    </source>
</evidence>
<accession>A0A9E2BFV3</accession>
<keyword evidence="7 9" id="KW-0234">DNA repair</keyword>
<feature type="domain" description="RecF/RecN/SMC N-terminal" evidence="11">
    <location>
        <begin position="1"/>
        <end position="510"/>
    </location>
</feature>
<dbReference type="SUPFAM" id="SSF52540">
    <property type="entry name" value="P-loop containing nucleoside triphosphate hydrolases"/>
    <property type="match status" value="1"/>
</dbReference>
<dbReference type="Gene3D" id="3.40.50.300">
    <property type="entry name" value="P-loop containing nucleotide triphosphate hydrolases"/>
    <property type="match status" value="2"/>
</dbReference>
<dbReference type="NCBIfam" id="TIGR00634">
    <property type="entry name" value="recN"/>
    <property type="match status" value="1"/>
</dbReference>
<evidence type="ECO:0000313" key="12">
    <source>
        <dbReference type="EMBL" id="MBT9144214.1"/>
    </source>
</evidence>
<evidence type="ECO:0000256" key="5">
    <source>
        <dbReference type="ARBA" id="ARBA00022763"/>
    </source>
</evidence>
<evidence type="ECO:0000256" key="9">
    <source>
        <dbReference type="PIRNR" id="PIRNR003128"/>
    </source>
</evidence>
<dbReference type="PIRSF" id="PIRSF003128">
    <property type="entry name" value="RecN"/>
    <property type="match status" value="1"/>
</dbReference>
<dbReference type="Pfam" id="PF02463">
    <property type="entry name" value="SMC_N"/>
    <property type="match status" value="1"/>
</dbReference>
<dbReference type="EMBL" id="QLTW01000001">
    <property type="protein sequence ID" value="MBT9144214.1"/>
    <property type="molecule type" value="Genomic_DNA"/>
</dbReference>
<evidence type="ECO:0000256" key="7">
    <source>
        <dbReference type="ARBA" id="ARBA00023204"/>
    </source>
</evidence>